<dbReference type="InterPro" id="IPR052530">
    <property type="entry name" value="NAD(P)H_nitroreductase"/>
</dbReference>
<dbReference type="Proteomes" id="UP000032503">
    <property type="component" value="Unassembled WGS sequence"/>
</dbReference>
<feature type="domain" description="Nitroreductase" evidence="9">
    <location>
        <begin position="15"/>
        <end position="164"/>
    </location>
</feature>
<keyword evidence="4 8" id="KW-0288">FMN</keyword>
<protein>
    <recommendedName>
        <fullName evidence="8">Putative NAD(P)H nitroreductase</fullName>
        <ecNumber evidence="8">1.-.-.-</ecNumber>
    </recommendedName>
</protein>
<keyword evidence="6 8" id="KW-0560">Oxidoreductase</keyword>
<name>A0ABR5CHX3_9MICO</name>
<dbReference type="Gene3D" id="3.40.109.10">
    <property type="entry name" value="NADH Oxidase"/>
    <property type="match status" value="1"/>
</dbReference>
<gene>
    <name evidence="10" type="ORF">TZ00_06885</name>
</gene>
<sequence>MPNSAVTSVFDALHERRSSSKVTDEAPSHDEVLELVEAAGQVADHSGLAPWRVIEIRGDSRRIVGESLATASGLHGHDAEKSVRKSFRAPLLLAVVVSPRPSVKVPYWEQEAVASGVAHALTLLLHERGYGAMWRTGIHTRSDAVRIAHRLEPGEQMLGWIYAGRNPDRPRERRRSRIDVARHVSTL</sequence>
<dbReference type="PANTHER" id="PTHR43821:SF1">
    <property type="entry name" value="NAD(P)H NITROREDUCTASE YDJA-RELATED"/>
    <property type="match status" value="1"/>
</dbReference>
<comment type="similarity">
    <text evidence="2 8">Belongs to the nitroreductase family.</text>
</comment>
<dbReference type="InterPro" id="IPR026021">
    <property type="entry name" value="YdjA-like"/>
</dbReference>
<keyword evidence="3 8" id="KW-0285">Flavoprotein</keyword>
<evidence type="ECO:0000256" key="4">
    <source>
        <dbReference type="ARBA" id="ARBA00022643"/>
    </source>
</evidence>
<keyword evidence="11" id="KW-1185">Reference proteome</keyword>
<evidence type="ECO:0000313" key="11">
    <source>
        <dbReference type="Proteomes" id="UP000032503"/>
    </source>
</evidence>
<accession>A0ABR5CHX3</accession>
<dbReference type="InterPro" id="IPR000415">
    <property type="entry name" value="Nitroreductase-like"/>
</dbReference>
<reference evidence="10 11" key="1">
    <citation type="journal article" date="2001" name="Int. J. Syst. Evol. Microbiol.">
        <title>Agreia bicolorata gen. nov., sp. nov., to accommodate actinobacteria isolated from narrow reed grass infected by the nematode Heteroanguina graminophila.</title>
        <authorList>
            <person name="Evtushenko L.I."/>
            <person name="Dorofeeva L.V."/>
            <person name="Dobrovolskaya T.G."/>
            <person name="Streshinskaya G.M."/>
            <person name="Subbotin S.A."/>
            <person name="Tiedje J.M."/>
        </authorList>
    </citation>
    <scope>NUCLEOTIDE SEQUENCE [LARGE SCALE GENOMIC DNA]</scope>
    <source>
        <strain evidence="10 11">VKM Ac-1804</strain>
    </source>
</reference>
<evidence type="ECO:0000256" key="7">
    <source>
        <dbReference type="ARBA" id="ARBA00023027"/>
    </source>
</evidence>
<keyword evidence="7 8" id="KW-0520">NAD</keyword>
<comment type="cofactor">
    <cofactor evidence="1 8">
        <name>FMN</name>
        <dbReference type="ChEBI" id="CHEBI:58210"/>
    </cofactor>
</comment>
<dbReference type="InterPro" id="IPR029479">
    <property type="entry name" value="Nitroreductase"/>
</dbReference>
<keyword evidence="5 8" id="KW-0521">NADP</keyword>
<evidence type="ECO:0000313" key="10">
    <source>
        <dbReference type="EMBL" id="KJC65232.1"/>
    </source>
</evidence>
<evidence type="ECO:0000256" key="1">
    <source>
        <dbReference type="ARBA" id="ARBA00001917"/>
    </source>
</evidence>
<organism evidence="10 11">
    <name type="scientific">Agreia bicolorata</name>
    <dbReference type="NCBI Taxonomy" id="110935"/>
    <lineage>
        <taxon>Bacteria</taxon>
        <taxon>Bacillati</taxon>
        <taxon>Actinomycetota</taxon>
        <taxon>Actinomycetes</taxon>
        <taxon>Micrococcales</taxon>
        <taxon>Microbacteriaceae</taxon>
        <taxon>Agreia</taxon>
    </lineage>
</organism>
<evidence type="ECO:0000256" key="5">
    <source>
        <dbReference type="ARBA" id="ARBA00022857"/>
    </source>
</evidence>
<evidence type="ECO:0000259" key="9">
    <source>
        <dbReference type="Pfam" id="PF00881"/>
    </source>
</evidence>
<dbReference type="SUPFAM" id="SSF55469">
    <property type="entry name" value="FMN-dependent nitroreductase-like"/>
    <property type="match status" value="1"/>
</dbReference>
<evidence type="ECO:0000256" key="3">
    <source>
        <dbReference type="ARBA" id="ARBA00022630"/>
    </source>
</evidence>
<dbReference type="PIRSF" id="PIRSF000232">
    <property type="entry name" value="YdjA"/>
    <property type="match status" value="1"/>
</dbReference>
<dbReference type="Pfam" id="PF00881">
    <property type="entry name" value="Nitroreductase"/>
    <property type="match status" value="1"/>
</dbReference>
<comment type="caution">
    <text evidence="10">The sequence shown here is derived from an EMBL/GenBank/DDBJ whole genome shotgun (WGS) entry which is preliminary data.</text>
</comment>
<dbReference type="PANTHER" id="PTHR43821">
    <property type="entry name" value="NAD(P)H NITROREDUCTASE YDJA-RELATED"/>
    <property type="match status" value="1"/>
</dbReference>
<proteinExistence type="inferred from homology"/>
<evidence type="ECO:0000256" key="2">
    <source>
        <dbReference type="ARBA" id="ARBA00007118"/>
    </source>
</evidence>
<evidence type="ECO:0000256" key="8">
    <source>
        <dbReference type="PIRNR" id="PIRNR000232"/>
    </source>
</evidence>
<dbReference type="EC" id="1.-.-.-" evidence="8"/>
<evidence type="ECO:0000256" key="6">
    <source>
        <dbReference type="ARBA" id="ARBA00023002"/>
    </source>
</evidence>
<dbReference type="EMBL" id="JYFC01000002">
    <property type="protein sequence ID" value="KJC65232.1"/>
    <property type="molecule type" value="Genomic_DNA"/>
</dbReference>